<name>J2K4M8_9ACTN</name>
<keyword evidence="2" id="KW-0472">Membrane</keyword>
<accession>J2K4M8</accession>
<keyword evidence="2" id="KW-1133">Transmembrane helix</keyword>
<feature type="region of interest" description="Disordered" evidence="1">
    <location>
        <begin position="38"/>
        <end position="81"/>
    </location>
</feature>
<dbReference type="EMBL" id="AJGV01000063">
    <property type="protein sequence ID" value="EJJ07415.1"/>
    <property type="molecule type" value="Genomic_DNA"/>
</dbReference>
<feature type="transmembrane region" description="Helical" evidence="2">
    <location>
        <begin position="113"/>
        <end position="134"/>
    </location>
</feature>
<protein>
    <recommendedName>
        <fullName evidence="3">DUF6542 domain-containing protein</fullName>
    </recommendedName>
</protein>
<evidence type="ECO:0000259" key="3">
    <source>
        <dbReference type="Pfam" id="PF20177"/>
    </source>
</evidence>
<evidence type="ECO:0000313" key="4">
    <source>
        <dbReference type="EMBL" id="EJJ07415.1"/>
    </source>
</evidence>
<evidence type="ECO:0000256" key="1">
    <source>
        <dbReference type="SAM" id="MobiDB-lite"/>
    </source>
</evidence>
<feature type="compositionally biased region" description="Low complexity" evidence="1">
    <location>
        <begin position="38"/>
        <end position="54"/>
    </location>
</feature>
<dbReference type="InterPro" id="IPR046672">
    <property type="entry name" value="DUF6542"/>
</dbReference>
<feature type="compositionally biased region" description="Basic and acidic residues" evidence="1">
    <location>
        <begin position="263"/>
        <end position="272"/>
    </location>
</feature>
<comment type="caution">
    <text evidence="4">The sequence shown here is derived from an EMBL/GenBank/DDBJ whole genome shotgun (WGS) entry which is preliminary data.</text>
</comment>
<sequence>MAPDPDDAFLSAMRASGFTSVPASAPVAVHAAARGPAPAGAARAPTRGAVAAAPAPLPPESSTVYRARPQRLPAPPPGRPRQVPAARLTGLGCWLLATLALLVFAFLDQLLLGGAPSAYGVCYLLVAVAAAVWVRPYDLVCAPVTLPIAFTLGALPIQRGGDGVDGLLMGLFTVLALSAGWLYAGTLICALLALVRRVLIIARRRASRPANRPQSAPPGQPGRPTARPADRGRPRPGNRPRQVARQPERRAQPSRPPQSPRCSEAEPARSRP</sequence>
<dbReference type="Pfam" id="PF20177">
    <property type="entry name" value="DUF6542"/>
    <property type="match status" value="1"/>
</dbReference>
<feature type="domain" description="DUF6542" evidence="3">
    <location>
        <begin position="87"/>
        <end position="199"/>
    </location>
</feature>
<organism evidence="4">
    <name type="scientific">Streptomyces auratus AGR0001</name>
    <dbReference type="NCBI Taxonomy" id="1160718"/>
    <lineage>
        <taxon>Bacteria</taxon>
        <taxon>Bacillati</taxon>
        <taxon>Actinomycetota</taxon>
        <taxon>Actinomycetes</taxon>
        <taxon>Kitasatosporales</taxon>
        <taxon>Streptomycetaceae</taxon>
        <taxon>Streptomyces</taxon>
    </lineage>
</organism>
<reference evidence="4" key="1">
    <citation type="journal article" date="2012" name="J. Bacteriol.">
        <title>Genome Sequence of Streptomyces auratus Strain AGR0001, a Phoslactomycin-Producing Actinomycete.</title>
        <authorList>
            <person name="Han X."/>
            <person name="Li M."/>
            <person name="Ding Z."/>
            <person name="Zhao J."/>
            <person name="Ji K."/>
            <person name="Wen M."/>
            <person name="Lu T."/>
        </authorList>
    </citation>
    <scope>NUCLEOTIDE SEQUENCE [LARGE SCALE GENOMIC DNA]</scope>
    <source>
        <strain evidence="4">AGR0001</strain>
    </source>
</reference>
<proteinExistence type="predicted"/>
<feature type="region of interest" description="Disordered" evidence="1">
    <location>
        <begin position="209"/>
        <end position="272"/>
    </location>
</feature>
<dbReference type="eggNOG" id="ENOG5033Y7D">
    <property type="taxonomic scope" value="Bacteria"/>
</dbReference>
<gene>
    <name evidence="4" type="ORF">SU9_09004</name>
</gene>
<keyword evidence="2" id="KW-0812">Transmembrane</keyword>
<evidence type="ECO:0000256" key="2">
    <source>
        <dbReference type="SAM" id="Phobius"/>
    </source>
</evidence>
<feature type="transmembrane region" description="Helical" evidence="2">
    <location>
        <begin position="169"/>
        <end position="195"/>
    </location>
</feature>
<feature type="transmembrane region" description="Helical" evidence="2">
    <location>
        <begin position="88"/>
        <end position="107"/>
    </location>
</feature>
<dbReference type="HOGENOM" id="CLU_1022744_0_0_11"/>
<feature type="transmembrane region" description="Helical" evidence="2">
    <location>
        <begin position="139"/>
        <end position="157"/>
    </location>
</feature>
<dbReference type="AlphaFoldDB" id="J2K4M8"/>